<dbReference type="Proteomes" id="UP000257109">
    <property type="component" value="Unassembled WGS sequence"/>
</dbReference>
<protein>
    <recommendedName>
        <fullName evidence="3">Integrase catalytic domain-containing protein</fullName>
    </recommendedName>
</protein>
<keyword evidence="2" id="KW-1185">Reference proteome</keyword>
<evidence type="ECO:0000313" key="1">
    <source>
        <dbReference type="EMBL" id="RDX61867.1"/>
    </source>
</evidence>
<reference evidence="1" key="1">
    <citation type="submission" date="2018-05" db="EMBL/GenBank/DDBJ databases">
        <title>Draft genome of Mucuna pruriens seed.</title>
        <authorList>
            <person name="Nnadi N.E."/>
            <person name="Vos R."/>
            <person name="Hasami M.H."/>
            <person name="Devisetty U.K."/>
            <person name="Aguiy J.C."/>
        </authorList>
    </citation>
    <scope>NUCLEOTIDE SEQUENCE [LARGE SCALE GENOMIC DNA]</scope>
    <source>
        <tissue evidence="1">Seed</tissue>
    </source>
</reference>
<comment type="caution">
    <text evidence="1">The sequence shown here is derived from an EMBL/GenBank/DDBJ whole genome shotgun (WGS) entry which is preliminary data.</text>
</comment>
<dbReference type="Gene3D" id="3.30.420.10">
    <property type="entry name" value="Ribonuclease H-like superfamily/Ribonuclease H"/>
    <property type="match status" value="1"/>
</dbReference>
<dbReference type="PANTHER" id="PTHR35046">
    <property type="entry name" value="ZINC KNUCKLE (CCHC-TYPE) FAMILY PROTEIN"/>
    <property type="match status" value="1"/>
</dbReference>
<dbReference type="PANTHER" id="PTHR35046:SF9">
    <property type="entry name" value="RNA-DIRECTED DNA POLYMERASE"/>
    <property type="match status" value="1"/>
</dbReference>
<organism evidence="1 2">
    <name type="scientific">Mucuna pruriens</name>
    <name type="common">Velvet bean</name>
    <name type="synonym">Dolichos pruriens</name>
    <dbReference type="NCBI Taxonomy" id="157652"/>
    <lineage>
        <taxon>Eukaryota</taxon>
        <taxon>Viridiplantae</taxon>
        <taxon>Streptophyta</taxon>
        <taxon>Embryophyta</taxon>
        <taxon>Tracheophyta</taxon>
        <taxon>Spermatophyta</taxon>
        <taxon>Magnoliopsida</taxon>
        <taxon>eudicotyledons</taxon>
        <taxon>Gunneridae</taxon>
        <taxon>Pentapetalae</taxon>
        <taxon>rosids</taxon>
        <taxon>fabids</taxon>
        <taxon>Fabales</taxon>
        <taxon>Fabaceae</taxon>
        <taxon>Papilionoideae</taxon>
        <taxon>50 kb inversion clade</taxon>
        <taxon>NPAAA clade</taxon>
        <taxon>indigoferoid/millettioid clade</taxon>
        <taxon>Phaseoleae</taxon>
        <taxon>Mucuna</taxon>
    </lineage>
</organism>
<dbReference type="InterPro" id="IPR036397">
    <property type="entry name" value="RNaseH_sf"/>
</dbReference>
<dbReference type="GO" id="GO:0003676">
    <property type="term" value="F:nucleic acid binding"/>
    <property type="evidence" value="ECO:0007669"/>
    <property type="project" value="InterPro"/>
</dbReference>
<accession>A0A371E789</accession>
<sequence length="218" mass="25088">MVANALSRIHTLFSMLEGKYLGFENIKELYLVDMMSYLKKKDCLCPKVLLENYWSKRRDVHHICDMCLMCRVVKFKVSPQGLYTPLLIPTTPRIDLYMDFVGDACHVANLFFEEVVRLHGLPRIIVSYRNSKFLSHFWITLQNKLDIKLLFSTTCHPQKDGHIGVVNRTLSQLLRVVNTTTSHSLFELMYGFNPLSPINLLPLSHLSSLVNNGELSKA</sequence>
<name>A0A371E789_MUCPR</name>
<dbReference type="STRING" id="157652.A0A371E789"/>
<gene>
    <name evidence="1" type="ORF">CR513_59858</name>
</gene>
<dbReference type="InterPro" id="IPR012337">
    <property type="entry name" value="RNaseH-like_sf"/>
</dbReference>
<dbReference type="AlphaFoldDB" id="A0A371E789"/>
<dbReference type="SUPFAM" id="SSF53098">
    <property type="entry name" value="Ribonuclease H-like"/>
    <property type="match status" value="1"/>
</dbReference>
<proteinExistence type="predicted"/>
<feature type="non-terminal residue" evidence="1">
    <location>
        <position position="1"/>
    </location>
</feature>
<dbReference type="OrthoDB" id="1935586at2759"/>
<dbReference type="EMBL" id="QJKJ01015852">
    <property type="protein sequence ID" value="RDX61867.1"/>
    <property type="molecule type" value="Genomic_DNA"/>
</dbReference>
<evidence type="ECO:0008006" key="3">
    <source>
        <dbReference type="Google" id="ProtNLM"/>
    </source>
</evidence>
<evidence type="ECO:0000313" key="2">
    <source>
        <dbReference type="Proteomes" id="UP000257109"/>
    </source>
</evidence>